<reference evidence="10 11" key="1">
    <citation type="submission" date="2017-09" db="EMBL/GenBank/DDBJ databases">
        <title>Bacterial strain isolated from the female urinary microbiota.</title>
        <authorList>
            <person name="Thomas-White K."/>
            <person name="Kumar N."/>
            <person name="Forster S."/>
            <person name="Putonti C."/>
            <person name="Lawley T."/>
            <person name="Wolfe A.J."/>
        </authorList>
    </citation>
    <scope>NUCLEOTIDE SEQUENCE [LARGE SCALE GENOMIC DNA]</scope>
    <source>
        <strain evidence="10 11">UMB0908</strain>
    </source>
</reference>
<comment type="cofactor">
    <cofactor evidence="2 8">
        <name>NAD(+)</name>
        <dbReference type="ChEBI" id="CHEBI:57540"/>
    </cofactor>
</comment>
<dbReference type="EMBL" id="PNHF01000003">
    <property type="protein sequence ID" value="PMC63119.1"/>
    <property type="molecule type" value="Genomic_DNA"/>
</dbReference>
<dbReference type="Gene3D" id="3.90.25.10">
    <property type="entry name" value="UDP-galactose 4-epimerase, domain 1"/>
    <property type="match status" value="1"/>
</dbReference>
<dbReference type="InterPro" id="IPR005886">
    <property type="entry name" value="UDP_G4E"/>
</dbReference>
<comment type="similarity">
    <text evidence="3 8">Belongs to the NAD(P)-dependent epimerase/dehydratase family.</text>
</comment>
<name>A0A2N6T1C9_9CORY</name>
<dbReference type="InterPro" id="IPR036291">
    <property type="entry name" value="NAD(P)-bd_dom_sf"/>
</dbReference>
<dbReference type="EC" id="5.1.3.2" evidence="4 8"/>
<dbReference type="Proteomes" id="UP000235363">
    <property type="component" value="Unassembled WGS sequence"/>
</dbReference>
<accession>A0A2N6T1C9</accession>
<dbReference type="GO" id="GO:0006012">
    <property type="term" value="P:galactose metabolic process"/>
    <property type="evidence" value="ECO:0007669"/>
    <property type="project" value="UniProtKB-UniPathway"/>
</dbReference>
<keyword evidence="7 8" id="KW-0413">Isomerase</keyword>
<evidence type="ECO:0000256" key="6">
    <source>
        <dbReference type="ARBA" id="ARBA00023027"/>
    </source>
</evidence>
<keyword evidence="6 8" id="KW-0520">NAD</keyword>
<evidence type="ECO:0000256" key="3">
    <source>
        <dbReference type="ARBA" id="ARBA00007637"/>
    </source>
</evidence>
<dbReference type="GO" id="GO:0003978">
    <property type="term" value="F:UDP-glucose 4-epimerase activity"/>
    <property type="evidence" value="ECO:0007669"/>
    <property type="project" value="UniProtKB-UniRule"/>
</dbReference>
<gene>
    <name evidence="10" type="primary">galE</name>
    <name evidence="10" type="ORF">CJ204_02525</name>
</gene>
<protein>
    <recommendedName>
        <fullName evidence="5 8">UDP-glucose 4-epimerase</fullName>
        <ecNumber evidence="4 8">5.1.3.2</ecNumber>
    </recommendedName>
</protein>
<comment type="caution">
    <text evidence="10">The sequence shown here is derived from an EMBL/GenBank/DDBJ whole genome shotgun (WGS) entry which is preliminary data.</text>
</comment>
<organism evidence="10 11">
    <name type="scientific">Corynebacterium xerosis</name>
    <dbReference type="NCBI Taxonomy" id="1725"/>
    <lineage>
        <taxon>Bacteria</taxon>
        <taxon>Bacillati</taxon>
        <taxon>Actinomycetota</taxon>
        <taxon>Actinomycetes</taxon>
        <taxon>Mycobacteriales</taxon>
        <taxon>Corynebacteriaceae</taxon>
        <taxon>Corynebacterium</taxon>
    </lineage>
</organism>
<dbReference type="RefSeq" id="WP_102212068.1">
    <property type="nucleotide sequence ID" value="NZ_PNHF01000003.1"/>
</dbReference>
<dbReference type="PANTHER" id="PTHR43725">
    <property type="entry name" value="UDP-GLUCOSE 4-EPIMERASE"/>
    <property type="match status" value="1"/>
</dbReference>
<dbReference type="InterPro" id="IPR016040">
    <property type="entry name" value="NAD(P)-bd_dom"/>
</dbReference>
<evidence type="ECO:0000313" key="10">
    <source>
        <dbReference type="EMBL" id="PMC63119.1"/>
    </source>
</evidence>
<evidence type="ECO:0000256" key="1">
    <source>
        <dbReference type="ARBA" id="ARBA00000083"/>
    </source>
</evidence>
<evidence type="ECO:0000256" key="8">
    <source>
        <dbReference type="RuleBase" id="RU366046"/>
    </source>
</evidence>
<dbReference type="UniPathway" id="UPA00214"/>
<sequence length="339" mass="36389">MTTTPRTVLVTGGAGYIGSHVVVDLIASGHVPVVIDDFSNSDPSVFDRIRELADADVEWVRGDITDAAALNDVFESHDIDAVLHFAGRKAVGESCEKPELYFDVNVGGTAALLAAMNDHGVHEMIFSSSCSVYGEAGGGPLTEESPTGPTNPYAWSKLTCESMLEQVAQRRERFGAVSLRYFNPIGAHPSALLGEDGRENSPNIMPRLLEVASGDRDHLTVLGDDYPTRDGSCVRDYLHVIDVARAHVQALDLVSEPGHRVINLGTGVGTTVFELARATSEASGNEVATVVGDRRPGDVSELVADPSLARRVLGWAAEYDVADMCADAWRHHLARARRS</sequence>
<evidence type="ECO:0000259" key="9">
    <source>
        <dbReference type="Pfam" id="PF16363"/>
    </source>
</evidence>
<feature type="domain" description="NAD(P)-binding" evidence="9">
    <location>
        <begin position="9"/>
        <end position="327"/>
    </location>
</feature>
<dbReference type="Pfam" id="PF16363">
    <property type="entry name" value="GDP_Man_Dehyd"/>
    <property type="match status" value="1"/>
</dbReference>
<dbReference type="PANTHER" id="PTHR43725:SF47">
    <property type="entry name" value="UDP-GLUCOSE 4-EPIMERASE"/>
    <property type="match status" value="1"/>
</dbReference>
<evidence type="ECO:0000313" key="11">
    <source>
        <dbReference type="Proteomes" id="UP000235363"/>
    </source>
</evidence>
<evidence type="ECO:0000256" key="5">
    <source>
        <dbReference type="ARBA" id="ARBA00018569"/>
    </source>
</evidence>
<comment type="pathway">
    <text evidence="8">Carbohydrate metabolism; galactose metabolism.</text>
</comment>
<evidence type="ECO:0000256" key="4">
    <source>
        <dbReference type="ARBA" id="ARBA00013189"/>
    </source>
</evidence>
<comment type="catalytic activity">
    <reaction evidence="1 8">
        <text>UDP-alpha-D-glucose = UDP-alpha-D-galactose</text>
        <dbReference type="Rhea" id="RHEA:22168"/>
        <dbReference type="ChEBI" id="CHEBI:58885"/>
        <dbReference type="ChEBI" id="CHEBI:66914"/>
        <dbReference type="EC" id="5.1.3.2"/>
    </reaction>
</comment>
<dbReference type="SUPFAM" id="SSF51735">
    <property type="entry name" value="NAD(P)-binding Rossmann-fold domains"/>
    <property type="match status" value="1"/>
</dbReference>
<dbReference type="GO" id="GO:0005829">
    <property type="term" value="C:cytosol"/>
    <property type="evidence" value="ECO:0007669"/>
    <property type="project" value="TreeGrafter"/>
</dbReference>
<evidence type="ECO:0000256" key="7">
    <source>
        <dbReference type="ARBA" id="ARBA00023235"/>
    </source>
</evidence>
<proteinExistence type="inferred from homology"/>
<dbReference type="Gene3D" id="3.40.50.720">
    <property type="entry name" value="NAD(P)-binding Rossmann-like Domain"/>
    <property type="match status" value="1"/>
</dbReference>
<dbReference type="AlphaFoldDB" id="A0A2N6T1C9"/>
<evidence type="ECO:0000256" key="2">
    <source>
        <dbReference type="ARBA" id="ARBA00001911"/>
    </source>
</evidence>
<dbReference type="NCBIfam" id="TIGR01179">
    <property type="entry name" value="galE"/>
    <property type="match status" value="1"/>
</dbReference>
<dbReference type="CDD" id="cd05247">
    <property type="entry name" value="UDP_G4E_1_SDR_e"/>
    <property type="match status" value="1"/>
</dbReference>
<comment type="subunit">
    <text evidence="8">Homodimer.</text>
</comment>
<keyword evidence="8" id="KW-0119">Carbohydrate metabolism</keyword>